<accession>A0A239B6R1</accession>
<proteinExistence type="predicted"/>
<evidence type="ECO:0000313" key="3">
    <source>
        <dbReference type="Proteomes" id="UP000198310"/>
    </source>
</evidence>
<dbReference type="InterPro" id="IPR050486">
    <property type="entry name" value="Mannose-1P_guanyltransferase"/>
</dbReference>
<protein>
    <submittedName>
        <fullName evidence="2">Glucose-1-phosphate thymidylyltransferase</fullName>
    </submittedName>
</protein>
<organism evidence="2 3">
    <name type="scientific">Hymenobacter mucosus</name>
    <dbReference type="NCBI Taxonomy" id="1411120"/>
    <lineage>
        <taxon>Bacteria</taxon>
        <taxon>Pseudomonadati</taxon>
        <taxon>Bacteroidota</taxon>
        <taxon>Cytophagia</taxon>
        <taxon>Cytophagales</taxon>
        <taxon>Hymenobacteraceae</taxon>
        <taxon>Hymenobacter</taxon>
    </lineage>
</organism>
<dbReference type="SUPFAM" id="SSF53448">
    <property type="entry name" value="Nucleotide-diphospho-sugar transferases"/>
    <property type="match status" value="1"/>
</dbReference>
<dbReference type="CDD" id="cd04181">
    <property type="entry name" value="NTP_transferase"/>
    <property type="match status" value="1"/>
</dbReference>
<evidence type="ECO:0000313" key="2">
    <source>
        <dbReference type="EMBL" id="SNS03546.1"/>
    </source>
</evidence>
<dbReference type="AlphaFoldDB" id="A0A239B6R1"/>
<dbReference type="RefSeq" id="WP_089334363.1">
    <property type="nucleotide sequence ID" value="NZ_FZNS01000019.1"/>
</dbReference>
<name>A0A239B6R1_9BACT</name>
<dbReference type="PANTHER" id="PTHR22572">
    <property type="entry name" value="SUGAR-1-PHOSPHATE GUANYL TRANSFERASE"/>
    <property type="match status" value="1"/>
</dbReference>
<gene>
    <name evidence="2" type="ORF">SAMN06269173_11911</name>
</gene>
<dbReference type="InterPro" id="IPR005835">
    <property type="entry name" value="NTP_transferase_dom"/>
</dbReference>
<sequence>MKIIVPMAGMGKRMRPHTLTVPKPLIPIAGKPIVQRLVEDIAKVCGEQVDEVAFIIGRFGAEVEKSLVKIAESVGAKGTIHYQDEPLGTAHAILCAQSALSGPVVVAFADTLFKADFILDSSAEGTIWVQRVDDPKPFGVVKLNEEGQITDFVEKPETFVSDLAIIGIYYFKDGDYLKNELQYLLDNDIKDKGEFQLTNALENMKNKGTTFVPGRVTEWLDCGNKDATVYTNQRYLEYLQERGENLVAESAKVTNSVLIPPVYIGEGAIITDSVVGPHVSLGSQSNVRGSVLSNSIVQQSASVFHANVTNSMIGNHATVAGTPDDLSLGDYNTLRV</sequence>
<dbReference type="Gene3D" id="3.90.550.10">
    <property type="entry name" value="Spore Coat Polysaccharide Biosynthesis Protein SpsA, Chain A"/>
    <property type="match status" value="1"/>
</dbReference>
<feature type="domain" description="Nucleotidyl transferase" evidence="1">
    <location>
        <begin position="7"/>
        <end position="235"/>
    </location>
</feature>
<dbReference type="Proteomes" id="UP000198310">
    <property type="component" value="Unassembled WGS sequence"/>
</dbReference>
<dbReference type="Gene3D" id="2.160.10.10">
    <property type="entry name" value="Hexapeptide repeat proteins"/>
    <property type="match status" value="1"/>
</dbReference>
<reference evidence="3" key="1">
    <citation type="submission" date="2017-06" db="EMBL/GenBank/DDBJ databases">
        <authorList>
            <person name="Varghese N."/>
            <person name="Submissions S."/>
        </authorList>
    </citation>
    <scope>NUCLEOTIDE SEQUENCE [LARGE SCALE GENOMIC DNA]</scope>
    <source>
        <strain evidence="3">DSM 28041</strain>
    </source>
</reference>
<keyword evidence="2" id="KW-0808">Transferase</keyword>
<evidence type="ECO:0000259" key="1">
    <source>
        <dbReference type="Pfam" id="PF00483"/>
    </source>
</evidence>
<dbReference type="InterPro" id="IPR029044">
    <property type="entry name" value="Nucleotide-diphossugar_trans"/>
</dbReference>
<dbReference type="GO" id="GO:0016740">
    <property type="term" value="F:transferase activity"/>
    <property type="evidence" value="ECO:0007669"/>
    <property type="project" value="UniProtKB-KW"/>
</dbReference>
<dbReference type="EMBL" id="FZNS01000019">
    <property type="protein sequence ID" value="SNS03546.1"/>
    <property type="molecule type" value="Genomic_DNA"/>
</dbReference>
<dbReference type="Pfam" id="PF00483">
    <property type="entry name" value="NTP_transferase"/>
    <property type="match status" value="1"/>
</dbReference>
<keyword evidence="3" id="KW-1185">Reference proteome</keyword>